<evidence type="ECO:0000313" key="1">
    <source>
        <dbReference type="EMBL" id="KAF5480478.1"/>
    </source>
</evidence>
<name>A0A833Y9S0_JUGRE</name>
<dbReference type="AlphaFoldDB" id="A0A833Y9S0"/>
<dbReference type="Gramene" id="Jr01_13160_p1">
    <property type="protein sequence ID" value="cds.Jr01_13160_p1"/>
    <property type="gene ID" value="Jr01_13160"/>
</dbReference>
<sequence>MGMFLLPVSITRKLNQILRKFWWGFNEDSSKIQWVKWKQRSGSKEIGGLGFRDLRCFNLALLSKQGWRILQNLTSLVAQVLKQKYINKGDLLEAKLGTRPSFAWRGIHAGLTLLKKGLIWRVGNGQKINIWQDRWIPSLLVQKILTP</sequence>
<comment type="caution">
    <text evidence="1">The sequence shown here is derived from an EMBL/GenBank/DDBJ whole genome shotgun (WGS) entry which is preliminary data.</text>
</comment>
<evidence type="ECO:0000313" key="2">
    <source>
        <dbReference type="Proteomes" id="UP000619265"/>
    </source>
</evidence>
<protein>
    <submittedName>
        <fullName evidence="1">Uncharacterized protein</fullName>
    </submittedName>
</protein>
<dbReference type="EMBL" id="LIHL02000001">
    <property type="protein sequence ID" value="KAF5480478.1"/>
    <property type="molecule type" value="Genomic_DNA"/>
</dbReference>
<accession>A0A833Y9S0</accession>
<organism evidence="1 2">
    <name type="scientific">Juglans regia</name>
    <name type="common">English walnut</name>
    <dbReference type="NCBI Taxonomy" id="51240"/>
    <lineage>
        <taxon>Eukaryota</taxon>
        <taxon>Viridiplantae</taxon>
        <taxon>Streptophyta</taxon>
        <taxon>Embryophyta</taxon>
        <taxon>Tracheophyta</taxon>
        <taxon>Spermatophyta</taxon>
        <taxon>Magnoliopsida</taxon>
        <taxon>eudicotyledons</taxon>
        <taxon>Gunneridae</taxon>
        <taxon>Pentapetalae</taxon>
        <taxon>rosids</taxon>
        <taxon>fabids</taxon>
        <taxon>Fagales</taxon>
        <taxon>Juglandaceae</taxon>
        <taxon>Juglans</taxon>
    </lineage>
</organism>
<reference evidence="1" key="2">
    <citation type="submission" date="2020-03" db="EMBL/GenBank/DDBJ databases">
        <title>Walnut 2.0.</title>
        <authorList>
            <person name="Marrano A."/>
            <person name="Britton M."/>
            <person name="Zimin A.V."/>
            <person name="Zaini P.A."/>
            <person name="Workman R."/>
            <person name="Puiu D."/>
            <person name="Bianco L."/>
            <person name="Allen B.J."/>
            <person name="Troggio M."/>
            <person name="Leslie C.A."/>
            <person name="Timp W."/>
            <person name="Dendekar A."/>
            <person name="Salzberg S.L."/>
            <person name="Neale D.B."/>
        </authorList>
    </citation>
    <scope>NUCLEOTIDE SEQUENCE</scope>
    <source>
        <tissue evidence="1">Leaves</tissue>
    </source>
</reference>
<dbReference type="PANTHER" id="PTHR33116:SF86">
    <property type="entry name" value="REVERSE TRANSCRIPTASE DOMAIN-CONTAINING PROTEIN"/>
    <property type="match status" value="1"/>
</dbReference>
<proteinExistence type="predicted"/>
<dbReference type="PANTHER" id="PTHR33116">
    <property type="entry name" value="REVERSE TRANSCRIPTASE ZINC-BINDING DOMAIN-CONTAINING PROTEIN-RELATED-RELATED"/>
    <property type="match status" value="1"/>
</dbReference>
<dbReference type="Proteomes" id="UP000619265">
    <property type="component" value="Unassembled WGS sequence"/>
</dbReference>
<reference evidence="1" key="1">
    <citation type="submission" date="2015-10" db="EMBL/GenBank/DDBJ databases">
        <authorList>
            <person name="Martinez-Garcia P.J."/>
            <person name="Crepeau M.W."/>
            <person name="Puiu D."/>
            <person name="Gonzalez-Ibeas D."/>
            <person name="Whalen J."/>
            <person name="Stevens K."/>
            <person name="Paul R."/>
            <person name="Butterfield T."/>
            <person name="Britton M."/>
            <person name="Reagan R."/>
            <person name="Chakraborty S."/>
            <person name="Walawage S.L."/>
            <person name="Vasquez-Gross H.A."/>
            <person name="Cardeno C."/>
            <person name="Famula R."/>
            <person name="Pratt K."/>
            <person name="Kuruganti S."/>
            <person name="Aradhya M.K."/>
            <person name="Leslie C.A."/>
            <person name="Dandekar A.M."/>
            <person name="Salzberg S.L."/>
            <person name="Wegrzyn J.L."/>
            <person name="Langley C.H."/>
            <person name="Neale D.B."/>
        </authorList>
    </citation>
    <scope>NUCLEOTIDE SEQUENCE</scope>
    <source>
        <tissue evidence="1">Leaves</tissue>
    </source>
</reference>
<gene>
    <name evidence="1" type="ORF">F2P56_001225</name>
</gene>